<feature type="region of interest" description="Disordered" evidence="6">
    <location>
        <begin position="299"/>
        <end position="328"/>
    </location>
</feature>
<dbReference type="PANTHER" id="PTHR33059">
    <property type="entry name" value="FCS-LIKE ZINC FINGER 5"/>
    <property type="match status" value="1"/>
</dbReference>
<evidence type="ECO:0000313" key="8">
    <source>
        <dbReference type="EMBL" id="PNR27243.1"/>
    </source>
</evidence>
<feature type="domain" description="FLZ-type" evidence="7">
    <location>
        <begin position="256"/>
        <end position="300"/>
    </location>
</feature>
<evidence type="ECO:0000256" key="5">
    <source>
        <dbReference type="PROSITE-ProRule" id="PRU01131"/>
    </source>
</evidence>
<dbReference type="EnsemblPlants" id="Pp3c25_400V3.2">
    <property type="protein sequence ID" value="Pp3c25_400V3.2"/>
    <property type="gene ID" value="Pp3c25_400"/>
</dbReference>
<dbReference type="OMA" id="GISPCHF"/>
<dbReference type="GeneID" id="112277427"/>
<keyword evidence="3" id="KW-0963">Cytoplasm</keyword>
<sequence length="328" mass="35828">MTGKRPRALTRTASVSQLGSGNLSQEFSPLPENPKEKLKPTIKDPPSCAPRVVIGFDPKPASAQGPSYSECGGVSPKSSPCSPCFQDKASSPRSALNSLFSRQPRCVKPSDGVGLGIVLHAHSPAPVLFVEDIKTSINERSVEAADHISIPVREDISPQRYWDIPVVQSRRHSHPIPTPGISPCHFSNQITNHQHPENRPVMKGPKHHQEVRPILGWMEQDTLKVDRRDTFLLAASPARGSLVVGDDTAALTATTHFLDECSFCKRHLPEDKDIFMYRGDKAFCSVECRSQQMLMDERSKNCSSSALKRGPVMPSRRSVAPASSVAAA</sequence>
<dbReference type="PANTHER" id="PTHR33059:SF4">
    <property type="entry name" value="FCS-LIKE ZINC FINGER 5"/>
    <property type="match status" value="1"/>
</dbReference>
<keyword evidence="10" id="KW-1185">Reference proteome</keyword>
<feature type="region of interest" description="Disordered" evidence="6">
    <location>
        <begin position="1"/>
        <end position="46"/>
    </location>
</feature>
<dbReference type="OrthoDB" id="1925036at2759"/>
<reference evidence="8 10" key="1">
    <citation type="journal article" date="2008" name="Science">
        <title>The Physcomitrella genome reveals evolutionary insights into the conquest of land by plants.</title>
        <authorList>
            <person name="Rensing S."/>
            <person name="Lang D."/>
            <person name="Zimmer A."/>
            <person name="Terry A."/>
            <person name="Salamov A."/>
            <person name="Shapiro H."/>
            <person name="Nishiyama T."/>
            <person name="Perroud P.-F."/>
            <person name="Lindquist E."/>
            <person name="Kamisugi Y."/>
            <person name="Tanahashi T."/>
            <person name="Sakakibara K."/>
            <person name="Fujita T."/>
            <person name="Oishi K."/>
            <person name="Shin-I T."/>
            <person name="Kuroki Y."/>
            <person name="Toyoda A."/>
            <person name="Suzuki Y."/>
            <person name="Hashimoto A."/>
            <person name="Yamaguchi K."/>
            <person name="Sugano A."/>
            <person name="Kohara Y."/>
            <person name="Fujiyama A."/>
            <person name="Anterola A."/>
            <person name="Aoki S."/>
            <person name="Ashton N."/>
            <person name="Barbazuk W.B."/>
            <person name="Barker E."/>
            <person name="Bennetzen J."/>
            <person name="Bezanilla M."/>
            <person name="Blankenship R."/>
            <person name="Cho S.H."/>
            <person name="Dutcher S."/>
            <person name="Estelle M."/>
            <person name="Fawcett J.A."/>
            <person name="Gundlach H."/>
            <person name="Hanada K."/>
            <person name="Heyl A."/>
            <person name="Hicks K.A."/>
            <person name="Hugh J."/>
            <person name="Lohr M."/>
            <person name="Mayer K."/>
            <person name="Melkozernov A."/>
            <person name="Murata T."/>
            <person name="Nelson D."/>
            <person name="Pils B."/>
            <person name="Prigge M."/>
            <person name="Reiss B."/>
            <person name="Renner T."/>
            <person name="Rombauts S."/>
            <person name="Rushton P."/>
            <person name="Sanderfoot A."/>
            <person name="Schween G."/>
            <person name="Shiu S.-H."/>
            <person name="Stueber K."/>
            <person name="Theodoulou F.L."/>
            <person name="Tu H."/>
            <person name="Van de Peer Y."/>
            <person name="Verrier P.J."/>
            <person name="Waters E."/>
            <person name="Wood A."/>
            <person name="Yang L."/>
            <person name="Cove D."/>
            <person name="Cuming A."/>
            <person name="Hasebe M."/>
            <person name="Lucas S."/>
            <person name="Mishler D.B."/>
            <person name="Reski R."/>
            <person name="Grigoriev I."/>
            <person name="Quatrano R.S."/>
            <person name="Boore J.L."/>
        </authorList>
    </citation>
    <scope>NUCLEOTIDE SEQUENCE [LARGE SCALE GENOMIC DNA]</scope>
    <source>
        <strain evidence="9 10">cv. Gransden 2004</strain>
    </source>
</reference>
<proteinExistence type="inferred from homology"/>
<dbReference type="RefSeq" id="XP_024365466.1">
    <property type="nucleotide sequence ID" value="XM_024509698.2"/>
</dbReference>
<dbReference type="EnsemblPlants" id="Pp3c25_400V3.1">
    <property type="protein sequence ID" value="Pp3c25_400V3.1"/>
    <property type="gene ID" value="Pp3c25_400"/>
</dbReference>
<dbReference type="EMBL" id="ABEU02000025">
    <property type="protein sequence ID" value="PNR27243.1"/>
    <property type="molecule type" value="Genomic_DNA"/>
</dbReference>
<dbReference type="HOGENOM" id="CLU_848356_0_0_1"/>
<accession>A9TZZ9</accession>
<protein>
    <recommendedName>
        <fullName evidence="7">FLZ-type domain-containing protein</fullName>
    </recommendedName>
</protein>
<keyword evidence="4" id="KW-0479">Metal-binding</keyword>
<evidence type="ECO:0000313" key="10">
    <source>
        <dbReference type="Proteomes" id="UP000006727"/>
    </source>
</evidence>
<feature type="compositionally biased region" description="Polar residues" evidence="6">
    <location>
        <begin position="11"/>
        <end position="27"/>
    </location>
</feature>
<dbReference type="AlphaFoldDB" id="A9TZZ9"/>
<evidence type="ECO:0000256" key="2">
    <source>
        <dbReference type="ARBA" id="ARBA00009374"/>
    </source>
</evidence>
<feature type="compositionally biased region" description="Low complexity" evidence="6">
    <location>
        <begin position="314"/>
        <end position="328"/>
    </location>
</feature>
<evidence type="ECO:0000256" key="3">
    <source>
        <dbReference type="ARBA" id="ARBA00022490"/>
    </source>
</evidence>
<dbReference type="PROSITE" id="PS51795">
    <property type="entry name" value="ZF_FLZ"/>
    <property type="match status" value="1"/>
</dbReference>
<reference evidence="8 10" key="2">
    <citation type="journal article" date="2018" name="Plant J.">
        <title>The Physcomitrella patens chromosome-scale assembly reveals moss genome structure and evolution.</title>
        <authorList>
            <person name="Lang D."/>
            <person name="Ullrich K.K."/>
            <person name="Murat F."/>
            <person name="Fuchs J."/>
            <person name="Jenkins J."/>
            <person name="Haas F.B."/>
            <person name="Piednoel M."/>
            <person name="Gundlach H."/>
            <person name="Van Bel M."/>
            <person name="Meyberg R."/>
            <person name="Vives C."/>
            <person name="Morata J."/>
            <person name="Symeonidi A."/>
            <person name="Hiss M."/>
            <person name="Muchero W."/>
            <person name="Kamisugi Y."/>
            <person name="Saleh O."/>
            <person name="Blanc G."/>
            <person name="Decker E.L."/>
            <person name="van Gessel N."/>
            <person name="Grimwood J."/>
            <person name="Hayes R.D."/>
            <person name="Graham S.W."/>
            <person name="Gunter L.E."/>
            <person name="McDaniel S.F."/>
            <person name="Hoernstein S.N.W."/>
            <person name="Larsson A."/>
            <person name="Li F.W."/>
            <person name="Perroud P.F."/>
            <person name="Phillips J."/>
            <person name="Ranjan P."/>
            <person name="Rokshar D.S."/>
            <person name="Rothfels C.J."/>
            <person name="Schneider L."/>
            <person name="Shu S."/>
            <person name="Stevenson D.W."/>
            <person name="Thummler F."/>
            <person name="Tillich M."/>
            <person name="Villarreal Aguilar J.C."/>
            <person name="Widiez T."/>
            <person name="Wong G.K."/>
            <person name="Wymore A."/>
            <person name="Zhang Y."/>
            <person name="Zimmer A.D."/>
            <person name="Quatrano R.S."/>
            <person name="Mayer K.F.X."/>
            <person name="Goodstein D."/>
            <person name="Casacuberta J.M."/>
            <person name="Vandepoele K."/>
            <person name="Reski R."/>
            <person name="Cuming A.C."/>
            <person name="Tuskan G.A."/>
            <person name="Maumus F."/>
            <person name="Salse J."/>
            <person name="Schmutz J."/>
            <person name="Rensing S.A."/>
        </authorList>
    </citation>
    <scope>NUCLEOTIDE SEQUENCE [LARGE SCALE GENOMIC DNA]</scope>
    <source>
        <strain evidence="9 10">cv. Gransden 2004</strain>
    </source>
</reference>
<feature type="zinc finger region" description="FLZ-type" evidence="5">
    <location>
        <begin position="256"/>
        <end position="300"/>
    </location>
</feature>
<evidence type="ECO:0000259" key="7">
    <source>
        <dbReference type="PROSITE" id="PS51795"/>
    </source>
</evidence>
<evidence type="ECO:0000313" key="9">
    <source>
        <dbReference type="EnsemblPlants" id="Pp3c25_400V3.1"/>
    </source>
</evidence>
<dbReference type="KEGG" id="ppp:112277427"/>
<dbReference type="GO" id="GO:0005737">
    <property type="term" value="C:cytoplasm"/>
    <property type="evidence" value="ECO:0007669"/>
    <property type="project" value="UniProtKB-SubCell"/>
</dbReference>
<organism evidence="8">
    <name type="scientific">Physcomitrium patens</name>
    <name type="common">Spreading-leaved earth moss</name>
    <name type="synonym">Physcomitrella patens</name>
    <dbReference type="NCBI Taxonomy" id="3218"/>
    <lineage>
        <taxon>Eukaryota</taxon>
        <taxon>Viridiplantae</taxon>
        <taxon>Streptophyta</taxon>
        <taxon>Embryophyta</taxon>
        <taxon>Bryophyta</taxon>
        <taxon>Bryophytina</taxon>
        <taxon>Bryopsida</taxon>
        <taxon>Funariidae</taxon>
        <taxon>Funariales</taxon>
        <taxon>Funariaceae</taxon>
        <taxon>Physcomitrium</taxon>
    </lineage>
</organism>
<feature type="compositionally biased region" description="Basic and acidic residues" evidence="6">
    <location>
        <begin position="33"/>
        <end position="42"/>
    </location>
</feature>
<dbReference type="Gramene" id="Pp3c25_400V3.1">
    <property type="protein sequence ID" value="Pp3c25_400V3.1"/>
    <property type="gene ID" value="Pp3c25_400"/>
</dbReference>
<reference evidence="9" key="3">
    <citation type="submission" date="2020-12" db="UniProtKB">
        <authorList>
            <consortium name="EnsemblPlants"/>
        </authorList>
    </citation>
    <scope>IDENTIFICATION</scope>
</reference>
<evidence type="ECO:0000256" key="1">
    <source>
        <dbReference type="ARBA" id="ARBA00004496"/>
    </source>
</evidence>
<dbReference type="Pfam" id="PF04570">
    <property type="entry name" value="zf-FLZ"/>
    <property type="match status" value="1"/>
</dbReference>
<comment type="subcellular location">
    <subcellularLocation>
        <location evidence="1">Cytoplasm</location>
    </subcellularLocation>
</comment>
<dbReference type="eggNOG" id="ENOG502RZVC">
    <property type="taxonomic scope" value="Eukaryota"/>
</dbReference>
<dbReference type="Gramene" id="Pp3c25_400V3.2">
    <property type="protein sequence ID" value="Pp3c25_400V3.2"/>
    <property type="gene ID" value="Pp3c25_400"/>
</dbReference>
<comment type="similarity">
    <text evidence="2">Belongs to the FLZ family.</text>
</comment>
<dbReference type="PaxDb" id="3218-PP1S395_10V6.1"/>
<name>A9TZZ9_PHYPA</name>
<dbReference type="Proteomes" id="UP000006727">
    <property type="component" value="Chromosome 25"/>
</dbReference>
<gene>
    <name evidence="9" type="primary">LOC112277427</name>
    <name evidence="8" type="ORF">PHYPA_029395</name>
</gene>
<dbReference type="GO" id="GO:0046872">
    <property type="term" value="F:metal ion binding"/>
    <property type="evidence" value="ECO:0007669"/>
    <property type="project" value="UniProtKB-KW"/>
</dbReference>
<dbReference type="InterPro" id="IPR007650">
    <property type="entry name" value="Zf-FLZ_dom"/>
</dbReference>
<evidence type="ECO:0000256" key="4">
    <source>
        <dbReference type="ARBA" id="ARBA00022723"/>
    </source>
</evidence>
<evidence type="ECO:0000256" key="6">
    <source>
        <dbReference type="SAM" id="MobiDB-lite"/>
    </source>
</evidence>